<evidence type="ECO:0000313" key="9">
    <source>
        <dbReference type="EMBL" id="MBS0030510.1"/>
    </source>
</evidence>
<evidence type="ECO:0000259" key="7">
    <source>
        <dbReference type="Pfam" id="PF02687"/>
    </source>
</evidence>
<evidence type="ECO:0000256" key="1">
    <source>
        <dbReference type="ARBA" id="ARBA00004651"/>
    </source>
</evidence>
<gene>
    <name evidence="9" type="ORF">KE626_24500</name>
</gene>
<keyword evidence="5 6" id="KW-0472">Membrane</keyword>
<evidence type="ECO:0000313" key="10">
    <source>
        <dbReference type="Proteomes" id="UP000676386"/>
    </source>
</evidence>
<reference evidence="9 10" key="1">
    <citation type="submission" date="2021-04" db="EMBL/GenBank/DDBJ databases">
        <title>Chitinophaga sp. nov., isolated from the rhizosphere soil.</title>
        <authorList>
            <person name="He S."/>
        </authorList>
    </citation>
    <scope>NUCLEOTIDE SEQUENCE [LARGE SCALE GENOMIC DNA]</scope>
    <source>
        <strain evidence="9 10">2R12</strain>
    </source>
</reference>
<keyword evidence="3 6" id="KW-0812">Transmembrane</keyword>
<keyword evidence="2" id="KW-1003">Cell membrane</keyword>
<comment type="caution">
    <text evidence="9">The sequence shown here is derived from an EMBL/GenBank/DDBJ whole genome shotgun (WGS) entry which is preliminary data.</text>
</comment>
<feature type="domain" description="MacB-like periplasmic core" evidence="8">
    <location>
        <begin position="21"/>
        <end position="227"/>
    </location>
</feature>
<feature type="transmembrane region" description="Helical" evidence="6">
    <location>
        <begin position="384"/>
        <end position="409"/>
    </location>
</feature>
<feature type="transmembrane region" description="Helical" evidence="6">
    <location>
        <begin position="761"/>
        <end position="781"/>
    </location>
</feature>
<dbReference type="Pfam" id="PF02687">
    <property type="entry name" value="FtsX"/>
    <property type="match status" value="2"/>
</dbReference>
<evidence type="ECO:0000259" key="8">
    <source>
        <dbReference type="Pfam" id="PF12704"/>
    </source>
</evidence>
<dbReference type="Proteomes" id="UP000676386">
    <property type="component" value="Unassembled WGS sequence"/>
</dbReference>
<feature type="domain" description="ABC3 transporter permease C-terminal" evidence="7">
    <location>
        <begin position="672"/>
        <end position="788"/>
    </location>
</feature>
<feature type="transmembrane region" description="Helical" evidence="6">
    <location>
        <begin position="290"/>
        <end position="317"/>
    </location>
</feature>
<dbReference type="PANTHER" id="PTHR30572">
    <property type="entry name" value="MEMBRANE COMPONENT OF TRANSPORTER-RELATED"/>
    <property type="match status" value="1"/>
</dbReference>
<evidence type="ECO:0000256" key="6">
    <source>
        <dbReference type="SAM" id="Phobius"/>
    </source>
</evidence>
<dbReference type="Pfam" id="PF12704">
    <property type="entry name" value="MacB_PCD"/>
    <property type="match status" value="2"/>
</dbReference>
<keyword evidence="4 6" id="KW-1133">Transmembrane helix</keyword>
<protein>
    <submittedName>
        <fullName evidence="9">ABC transporter permease</fullName>
    </submittedName>
</protein>
<proteinExistence type="predicted"/>
<evidence type="ECO:0000256" key="4">
    <source>
        <dbReference type="ARBA" id="ARBA00022989"/>
    </source>
</evidence>
<dbReference type="InterPro" id="IPR003838">
    <property type="entry name" value="ABC3_permease_C"/>
</dbReference>
<comment type="subcellular location">
    <subcellularLocation>
        <location evidence="1">Cell membrane</location>
        <topology evidence="1">Multi-pass membrane protein</topology>
    </subcellularLocation>
</comment>
<dbReference type="PROSITE" id="PS51257">
    <property type="entry name" value="PROKAR_LIPOPROTEIN"/>
    <property type="match status" value="1"/>
</dbReference>
<keyword evidence="10" id="KW-1185">Reference proteome</keyword>
<accession>A0ABS5J5R0</accession>
<name>A0ABS5J5R0_9BACT</name>
<dbReference type="RefSeq" id="WP_211975651.1">
    <property type="nucleotide sequence ID" value="NZ_CBFHAM010000043.1"/>
</dbReference>
<sequence length="795" mass="88751">MFSNYLKIALRVLWRNKIYVVLNIAGLGFAIACCILSYLNYNYRERFDQNHPHTEHIYRLNSTRVVDGNKQSWAVVPLPLAQAMEKETAGADRIARLSSAAVVVKIGQHTFDEHIHYADKTLFDFFNFPLKYGNLSGFNQSNQVVISETFADKYFPKQIPLGQPLTLIGSEGKPKIYTVGAVAQQIPANSSIQFDLITSFENGLVQGRTAPDDWANPSLITTFVELKNVNASRFVTTNLNRYVALHNRNQTEWPIEGFTLQPFSALAASSDIDMPGYVHGSQLTANPRGVLVIVPAIMSVFILLITCFNFTNISIAFASSRLKEIGIRKVIGGFKRQLIWQFLTENIVLCLLAAALALLFVHLLLPTVNQLTGIDLSPDYSRDYVFWLFLLFIPAVSAIFSGLYPAVYVSSFQPLLILKGKTALGASNRFTRLLLMSQFSLSCFALVVGIVMSQNASFQQKVDFGYSINEVAIVEISHPRDYDVFSQAVQQNPEIKSIAGCVQQIGNGSYTQIAKTENSEIQTQVAQVGGEGYLNSMGIRLVQGRHFYNTGADADASILVNQTFLQRLQIKQPLGRQITLDSAHYTIVGVVNDYKEYGLHGLVPPCVLRMAKPGEYKFMVVRTDKDKLPQVTRYLQSTWQQLVPNIPYRGYLQSDLIEKEIRMTQAFKSIAFFLAVITLLLSASGLFAQISLNIDKRSKEIGIRKVLGASILQIIALVNREFIRILLIAFVAGSILGYLFTSKFIFQVIYQYHPVAGPTPYIGTFLIVLLCCSAIIGTRVFRAARANPVDRLRSE</sequence>
<feature type="transmembrane region" description="Helical" evidence="6">
    <location>
        <begin position="20"/>
        <end position="41"/>
    </location>
</feature>
<feature type="transmembrane region" description="Helical" evidence="6">
    <location>
        <begin position="338"/>
        <end position="364"/>
    </location>
</feature>
<feature type="transmembrane region" description="Helical" evidence="6">
    <location>
        <begin position="430"/>
        <end position="452"/>
    </location>
</feature>
<dbReference type="EMBL" id="JAGTXB010000015">
    <property type="protein sequence ID" value="MBS0030510.1"/>
    <property type="molecule type" value="Genomic_DNA"/>
</dbReference>
<dbReference type="InterPro" id="IPR025857">
    <property type="entry name" value="MacB_PCD"/>
</dbReference>
<feature type="transmembrane region" description="Helical" evidence="6">
    <location>
        <begin position="670"/>
        <end position="694"/>
    </location>
</feature>
<evidence type="ECO:0000256" key="3">
    <source>
        <dbReference type="ARBA" id="ARBA00022692"/>
    </source>
</evidence>
<evidence type="ECO:0000256" key="2">
    <source>
        <dbReference type="ARBA" id="ARBA00022475"/>
    </source>
</evidence>
<feature type="domain" description="MacB-like periplasmic core" evidence="8">
    <location>
        <begin position="445"/>
        <end position="598"/>
    </location>
</feature>
<dbReference type="InterPro" id="IPR050250">
    <property type="entry name" value="Macrolide_Exporter_MacB"/>
</dbReference>
<dbReference type="PANTHER" id="PTHR30572:SF18">
    <property type="entry name" value="ABC-TYPE MACROLIDE FAMILY EXPORT SYSTEM PERMEASE COMPONENT 2"/>
    <property type="match status" value="1"/>
</dbReference>
<evidence type="ECO:0000256" key="5">
    <source>
        <dbReference type="ARBA" id="ARBA00023136"/>
    </source>
</evidence>
<feature type="domain" description="ABC3 transporter permease C-terminal" evidence="7">
    <location>
        <begin position="297"/>
        <end position="414"/>
    </location>
</feature>
<feature type="transmembrane region" description="Helical" evidence="6">
    <location>
        <begin position="722"/>
        <end position="741"/>
    </location>
</feature>
<organism evidence="9 10">
    <name type="scientific">Chitinophaga hostae</name>
    <dbReference type="NCBI Taxonomy" id="2831022"/>
    <lineage>
        <taxon>Bacteria</taxon>
        <taxon>Pseudomonadati</taxon>
        <taxon>Bacteroidota</taxon>
        <taxon>Chitinophagia</taxon>
        <taxon>Chitinophagales</taxon>
        <taxon>Chitinophagaceae</taxon>
        <taxon>Chitinophaga</taxon>
    </lineage>
</organism>